<organism evidence="2 3">
    <name type="scientific">Almyronema epifaneia S1</name>
    <dbReference type="NCBI Taxonomy" id="2991925"/>
    <lineage>
        <taxon>Bacteria</taxon>
        <taxon>Bacillati</taxon>
        <taxon>Cyanobacteriota</taxon>
        <taxon>Cyanophyceae</taxon>
        <taxon>Nodosilineales</taxon>
        <taxon>Nodosilineaceae</taxon>
        <taxon>Almyronema</taxon>
        <taxon>Almyronema epifaneia</taxon>
    </lineage>
</organism>
<dbReference type="EMBL" id="JBHZOL010000023">
    <property type="protein sequence ID" value="MFE4105428.1"/>
    <property type="molecule type" value="Genomic_DNA"/>
</dbReference>
<accession>A0ABW6IB92</accession>
<dbReference type="RefSeq" id="WP_377961966.1">
    <property type="nucleotide sequence ID" value="NZ_JBHZOL010000023.1"/>
</dbReference>
<sequence length="131" mass="13907">MKGLLKTVQSLSLTRLLAVALVGMMTLLALPTASLADTLSAGTLVADRELNLIYPDSDGEKTKYDIGNVSQEELKRQATQIPAEPQAVIDRSNPNANILEKIGEAFGEAGDFIGDEADRGPNRAGDAVTPR</sequence>
<dbReference type="Proteomes" id="UP001600165">
    <property type="component" value="Unassembled WGS sequence"/>
</dbReference>
<evidence type="ECO:0000256" key="1">
    <source>
        <dbReference type="SAM" id="MobiDB-lite"/>
    </source>
</evidence>
<proteinExistence type="predicted"/>
<name>A0ABW6IB92_9CYAN</name>
<protein>
    <submittedName>
        <fullName evidence="2">Uncharacterized protein</fullName>
    </submittedName>
</protein>
<gene>
    <name evidence="2" type="ORF">ACFVKH_03995</name>
</gene>
<reference evidence="2 3" key="1">
    <citation type="submission" date="2024-10" db="EMBL/GenBank/DDBJ databases">
        <authorList>
            <person name="Ratan Roy A."/>
            <person name="Morales Sandoval P.H."/>
            <person name="De Los Santos Villalobos S."/>
            <person name="Chakraborty S."/>
            <person name="Mukherjee J."/>
        </authorList>
    </citation>
    <scope>NUCLEOTIDE SEQUENCE [LARGE SCALE GENOMIC DNA]</scope>
    <source>
        <strain evidence="2 3">S1</strain>
    </source>
</reference>
<evidence type="ECO:0000313" key="2">
    <source>
        <dbReference type="EMBL" id="MFE4105428.1"/>
    </source>
</evidence>
<feature type="region of interest" description="Disordered" evidence="1">
    <location>
        <begin position="111"/>
        <end position="131"/>
    </location>
</feature>
<comment type="caution">
    <text evidence="2">The sequence shown here is derived from an EMBL/GenBank/DDBJ whole genome shotgun (WGS) entry which is preliminary data.</text>
</comment>
<keyword evidence="3" id="KW-1185">Reference proteome</keyword>
<evidence type="ECO:0000313" key="3">
    <source>
        <dbReference type="Proteomes" id="UP001600165"/>
    </source>
</evidence>